<dbReference type="KEGG" id="serq:CWC46_22070"/>
<keyword evidence="5 8" id="KW-0812">Transmembrane</keyword>
<dbReference type="GO" id="GO:1903785">
    <property type="term" value="P:L-valine transmembrane transport"/>
    <property type="evidence" value="ECO:0007669"/>
    <property type="project" value="TreeGrafter"/>
</dbReference>
<evidence type="ECO:0000256" key="2">
    <source>
        <dbReference type="ARBA" id="ARBA00010735"/>
    </source>
</evidence>
<dbReference type="KEGG" id="sera:Ser39006_022060"/>
<keyword evidence="6 8" id="KW-1133">Transmembrane helix</keyword>
<dbReference type="PANTHER" id="PTHR34979">
    <property type="entry name" value="INNER MEMBRANE PROTEIN YGAZ"/>
    <property type="match status" value="1"/>
</dbReference>
<feature type="transmembrane region" description="Helical" evidence="8">
    <location>
        <begin position="83"/>
        <end position="101"/>
    </location>
</feature>
<keyword evidence="7 8" id="KW-0472">Membrane</keyword>
<dbReference type="Proteomes" id="UP000233778">
    <property type="component" value="Chromosome"/>
</dbReference>
<evidence type="ECO:0000256" key="8">
    <source>
        <dbReference type="SAM" id="Phobius"/>
    </source>
</evidence>
<dbReference type="EMBL" id="CP025085">
    <property type="protein sequence ID" value="AUH02239.1"/>
    <property type="molecule type" value="Genomic_DNA"/>
</dbReference>
<feature type="transmembrane region" description="Helical" evidence="8">
    <location>
        <begin position="129"/>
        <end position="147"/>
    </location>
</feature>
<dbReference type="InterPro" id="IPR011606">
    <property type="entry name" value="Brnchd-chn_aa_trnsp_permease"/>
</dbReference>
<feature type="transmembrane region" description="Helical" evidence="8">
    <location>
        <begin position="50"/>
        <end position="77"/>
    </location>
</feature>
<evidence type="ECO:0000256" key="5">
    <source>
        <dbReference type="ARBA" id="ARBA00022692"/>
    </source>
</evidence>
<evidence type="ECO:0000313" key="12">
    <source>
        <dbReference type="Proteomes" id="UP000233778"/>
    </source>
</evidence>
<dbReference type="RefSeq" id="WP_101377528.1">
    <property type="nucleotide sequence ID" value="NZ_CP025084.1"/>
</dbReference>
<gene>
    <name evidence="9" type="ORF">CWC46_22070</name>
    <name evidence="10" type="ORF">Ser39006_022060</name>
</gene>
<comment type="similarity">
    <text evidence="2">Belongs to the AzlC family.</text>
</comment>
<evidence type="ECO:0000313" key="11">
    <source>
        <dbReference type="Proteomes" id="UP000017700"/>
    </source>
</evidence>
<protein>
    <submittedName>
        <fullName evidence="10">Branched-chain amino acid ABC transporter permease</fullName>
    </submittedName>
</protein>
<evidence type="ECO:0000256" key="3">
    <source>
        <dbReference type="ARBA" id="ARBA00022448"/>
    </source>
</evidence>
<evidence type="ECO:0000313" key="9">
    <source>
        <dbReference type="EMBL" id="AUH02239.1"/>
    </source>
</evidence>
<dbReference type="Proteomes" id="UP000017700">
    <property type="component" value="Chromosome"/>
</dbReference>
<reference evidence="10" key="2">
    <citation type="submission" date="2013-09" db="EMBL/GenBank/DDBJ databases">
        <authorList>
            <person name="Wang G."/>
            <person name="Yang Y."/>
            <person name="Su Y."/>
        </authorList>
    </citation>
    <scope>NUCLEOTIDE SEQUENCE</scope>
    <source>
        <strain evidence="10">ATCC 39006</strain>
    </source>
</reference>
<reference evidence="9 12" key="3">
    <citation type="submission" date="2017-11" db="EMBL/GenBank/DDBJ databases">
        <title>Complete genome sequence of Serratia sp. ATCC 39006 LacA.</title>
        <authorList>
            <person name="Hampton H.G."/>
            <person name="Jackson S.A."/>
            <person name="Jauregui R."/>
            <person name="Poulter G.T.M."/>
            <person name="Salmond G.P.C."/>
            <person name="Fineran P.C."/>
        </authorList>
    </citation>
    <scope>NUCLEOTIDE SEQUENCE [LARGE SCALE GENOMIC DNA]</scope>
    <source>
        <strain evidence="9 12">ATCC 39006</strain>
    </source>
</reference>
<reference evidence="10" key="4">
    <citation type="submission" date="2017-11" db="EMBL/GenBank/DDBJ databases">
        <title>Complete genome sequence of Serratia sp. ATCC 39006.</title>
        <authorList>
            <person name="Hampton H.G."/>
            <person name="Jackson S.A."/>
            <person name="Jauregui R."/>
            <person name="Poulter G.T.M."/>
            <person name="Salmond G.P.C."/>
            <person name="Fineran P.C."/>
        </authorList>
    </citation>
    <scope>NUCLEOTIDE SEQUENCE</scope>
    <source>
        <strain evidence="10">ATCC 39006</strain>
    </source>
</reference>
<reference evidence="10 11" key="1">
    <citation type="journal article" date="2013" name="Genome Announc.">
        <title>Draft genome sequence of Serratia sp. strain ATCC 39006, a model bacterium for analysis of the biosynthesis and regulation of prodigiosin, a carbapenem, and gas vesicles.</title>
        <authorList>
            <person name="Fineran P.C."/>
            <person name="Iglesias Cans M.C."/>
            <person name="Ramsay J.P."/>
            <person name="Wilf N.M."/>
            <person name="Cossyleon D."/>
            <person name="McNeil M.B."/>
            <person name="Williamson N.R."/>
            <person name="Monson R.E."/>
            <person name="Becher S.A."/>
            <person name="Stanton J.A."/>
            <person name="Brugger K."/>
            <person name="Brown S.D."/>
            <person name="Salmond G.P."/>
        </authorList>
    </citation>
    <scope>NUCLEOTIDE SEQUENCE [LARGE SCALE GENOMIC DNA]</scope>
    <source>
        <strain evidence="10">ATCC 39006</strain>
        <strain evidence="11">ATCC 39006 / SC 11482</strain>
    </source>
</reference>
<evidence type="ECO:0000256" key="7">
    <source>
        <dbReference type="ARBA" id="ARBA00023136"/>
    </source>
</evidence>
<accession>A0A2I5TCE9</accession>
<organism evidence="10 11">
    <name type="scientific">Serratia sp. (strain ATCC 39006)</name>
    <name type="common">Prodigiosinella confusarubida</name>
    <dbReference type="NCBI Taxonomy" id="104623"/>
    <lineage>
        <taxon>Bacteria</taxon>
        <taxon>Pseudomonadati</taxon>
        <taxon>Pseudomonadota</taxon>
        <taxon>Gammaproteobacteria</taxon>
        <taxon>Enterobacterales</taxon>
        <taxon>Pectobacteriaceae</taxon>
        <taxon>Prodigiosinella</taxon>
    </lineage>
</organism>
<evidence type="ECO:0000256" key="6">
    <source>
        <dbReference type="ARBA" id="ARBA00022989"/>
    </source>
</evidence>
<name>A0A2I5TCE9_SERS3</name>
<dbReference type="Pfam" id="PF03591">
    <property type="entry name" value="AzlC"/>
    <property type="match status" value="1"/>
</dbReference>
<dbReference type="PANTHER" id="PTHR34979:SF1">
    <property type="entry name" value="INNER MEMBRANE PROTEIN YGAZ"/>
    <property type="match status" value="1"/>
</dbReference>
<sequence length="151" mass="17019">MTSQHFIYGLTLRRFVSTLHVKYRLPIGFLLTDELFALSSKEDRIHVLSVSYLLGAVITFYVGWVAFSLMGMATPILPNLNRYHLDFSIIAMFITIVVPMIKHLSALSGVVSSLLLSMLLTYFDVEGAIVSMGYFGMMISVFVSRIAREQK</sequence>
<dbReference type="OrthoDB" id="6711132at2"/>
<dbReference type="AlphaFoldDB" id="A0A2I5TCE9"/>
<proteinExistence type="inferred from homology"/>
<evidence type="ECO:0000256" key="1">
    <source>
        <dbReference type="ARBA" id="ARBA00004651"/>
    </source>
</evidence>
<keyword evidence="11" id="KW-1185">Reference proteome</keyword>
<keyword evidence="4" id="KW-1003">Cell membrane</keyword>
<keyword evidence="3" id="KW-0813">Transport</keyword>
<dbReference type="GO" id="GO:0005886">
    <property type="term" value="C:plasma membrane"/>
    <property type="evidence" value="ECO:0007669"/>
    <property type="project" value="UniProtKB-SubCell"/>
</dbReference>
<evidence type="ECO:0000313" key="10">
    <source>
        <dbReference type="EMBL" id="AUH06560.1"/>
    </source>
</evidence>
<evidence type="ECO:0000256" key="4">
    <source>
        <dbReference type="ARBA" id="ARBA00022475"/>
    </source>
</evidence>
<dbReference type="EMBL" id="CP025084">
    <property type="protein sequence ID" value="AUH06560.1"/>
    <property type="molecule type" value="Genomic_DNA"/>
</dbReference>
<comment type="subcellular location">
    <subcellularLocation>
        <location evidence="1">Cell membrane</location>
        <topology evidence="1">Multi-pass membrane protein</topology>
    </subcellularLocation>
</comment>